<comment type="subcellular location">
    <subcellularLocation>
        <location evidence="1">Membrane</location>
        <topology evidence="1">Multi-pass membrane protein</topology>
    </subcellularLocation>
</comment>
<keyword evidence="2" id="KW-0813">Transport</keyword>
<evidence type="ECO:0000256" key="3">
    <source>
        <dbReference type="ARBA" id="ARBA00022692"/>
    </source>
</evidence>
<dbReference type="OrthoDB" id="6500128at2759"/>
<keyword evidence="8" id="KW-0325">Glycoprotein</keyword>
<dbReference type="CDD" id="cd18579">
    <property type="entry name" value="ABC_6TM_ABCC_D1"/>
    <property type="match status" value="1"/>
</dbReference>
<feature type="transmembrane region" description="Helical" evidence="10">
    <location>
        <begin position="1119"/>
        <end position="1140"/>
    </location>
</feature>
<feature type="transmembrane region" description="Helical" evidence="10">
    <location>
        <begin position="99"/>
        <end position="120"/>
    </location>
</feature>
<evidence type="ECO:0000256" key="7">
    <source>
        <dbReference type="ARBA" id="ARBA00023136"/>
    </source>
</evidence>
<gene>
    <name evidence="13" type="ORF">AUEXF2481DRAFT_9633</name>
</gene>
<dbReference type="InterPro" id="IPR044746">
    <property type="entry name" value="ABCC_6TM_D1"/>
</dbReference>
<feature type="compositionally biased region" description="Basic and acidic residues" evidence="9">
    <location>
        <begin position="573"/>
        <end position="594"/>
    </location>
</feature>
<reference evidence="13 14" key="1">
    <citation type="journal article" date="2014" name="BMC Genomics">
        <title>Genome sequencing of four Aureobasidium pullulans varieties: biotechnological potential, stress tolerance, and description of new species.</title>
        <authorList>
            <person name="Gostin Ar C."/>
            <person name="Ohm R.A."/>
            <person name="Kogej T."/>
            <person name="Sonjak S."/>
            <person name="Turk M."/>
            <person name="Zajc J."/>
            <person name="Zalar P."/>
            <person name="Grube M."/>
            <person name="Sun H."/>
            <person name="Han J."/>
            <person name="Sharma A."/>
            <person name="Chiniquy J."/>
            <person name="Ngan C.Y."/>
            <person name="Lipzen A."/>
            <person name="Barry K."/>
            <person name="Grigoriev I.V."/>
            <person name="Gunde-Cimerman N."/>
        </authorList>
    </citation>
    <scope>NUCLEOTIDE SEQUENCE [LARGE SCALE GENOMIC DNA]</scope>
    <source>
        <strain evidence="13 14">EXF-2481</strain>
    </source>
</reference>
<dbReference type="SUPFAM" id="SSF52540">
    <property type="entry name" value="P-loop containing nucleoside triphosphate hydrolases"/>
    <property type="match status" value="2"/>
</dbReference>
<dbReference type="Gene3D" id="3.40.50.300">
    <property type="entry name" value="P-loop containing nucleotide triphosphate hydrolases"/>
    <property type="match status" value="2"/>
</dbReference>
<name>A0A074Y7P0_AURSE</name>
<feature type="transmembrane region" description="Helical" evidence="10">
    <location>
        <begin position="954"/>
        <end position="979"/>
    </location>
</feature>
<evidence type="ECO:0000256" key="2">
    <source>
        <dbReference type="ARBA" id="ARBA00022448"/>
    </source>
</evidence>
<evidence type="ECO:0008006" key="15">
    <source>
        <dbReference type="Google" id="ProtNLM"/>
    </source>
</evidence>
<keyword evidence="3 10" id="KW-0812">Transmembrane</keyword>
<dbReference type="FunFam" id="1.20.1560.10:FF:000055">
    <property type="entry name" value="ABC multidrug transporter (Eurofung)"/>
    <property type="match status" value="1"/>
</dbReference>
<sequence>MLVQPDCRPALDRSFGPGFSGHCRGGFDFTLLFEQSILSAGPSILFLLLVPLRLYHLQISNVRVVRKRRPDVVKTVLTTVLVILHATLLGLWARQLDSATQLSLPATTLAFLDAVVISYVSYLEHTRAVRPSTLLCLYLLATLVFDIPQSRTLFLRHDLDAIASVFTATIVTKATLLVAESWPKRRILIAPYRNYCPEAINGVLSRTFLWWLNPLFLKGIKGLINLPDLFDLDSELSSEKLGSRLQEAWDKRAKSASLVYTCAKEFRWELLLVVPPRMALIGFNFAQPFLISRLIKFLTQSESEETYNTSLGLIAAAAIIYLGIAICTVRNMHQLYRVMTMLRGALTRLISNKTLVVQDGVFDDSAALTLMSTDIDRIAVSLQNMNEVWARTLEVAIGIWLLAEQLGWIAVLPIVLIVGCALLNTRLAKFVSGKQKIWNGAVQKRIGATASMLSSIKTIKMMGLSGAMSGLIQNLRIDEIHSASGFRWLIVFTNMIAFTPPIWSPVLIFVAFSAQSTNQLTTNKAFTSLSILTLTTQPASMLLTAITDTAACLGCFKRIEKFLLTSSRDDVRRSGTRHTSEETERSKTSDDPARDGFSGTAGILLGDVRPIVAHGEPPAHSVSTVADDSCSFELTVRDCTVRPSTDCKVSVSGVNIGLARGQIVVIAGPVGCGKTTLLKAILGEIRPEQGSISVRSRLAGYCAQEPWIPNTSLRQIITGLAINQAVNESWYAKVISACALTRDFELLSDGDSTVAGSGGITLSGGQKQRIALARAVYSRNSILVLDDVFSALDTSTESTIITRLFGKAGLLRGTNTTAVIATHSPMPLTVADQIIVLRKDGSVERQGNLETLRGIHGVSNDDVLNLLSAERTEQAGPPQTTSKAVRGPSANDISDLTRRTGDIAVYMYYFRSAGYWALAIFILFSAVFVFTSYFPQVWLAWWSEDDHPNFARYISVYIILALLAWTFRMVTLAWMLVYISPKSSKTLHTTMLKTTLNAPISFFSNTDAGTIINRFSQDIGLVDRVLPLSLGRVLIQLCMTVAQLALICMGSSYMAATIPFMRFLDLEGRSAVYTNFMETLSGTITIRALGWESTVADLNIDRLDRSQKPYYHLFCIQRWLNLVLDLIVAAMAVIVVTLAVRLPSQSSAAAISLALNNILGFSQSLRVVVDAWTQLETSLGGIARLKSFEATVLPEHQPHESFDPGPAWPAQGAISFKEVVASYNDSSQVLKGVSIDVKAGQKLGICGRTGSGKSSLLLTLLRLLEIQSGTISIDDVDIQSVPRNLLRERVVTICQDPFILNESVRRNIDLMSTMSDDQIISAFEKVQLWELISSRGGLDAHMKEQPLSQGQQQLFALARAILSEGRILVLDEATSNVDAASDELMQRIIREEFSGRTIITIAHRIDTIKDADLVVVLDAGLVIETGDPKELLKEGSGSQFRKLYISGGGESR</sequence>
<feature type="domain" description="ABC transmembrane type-1" evidence="12">
    <location>
        <begin position="919"/>
        <end position="1177"/>
    </location>
</feature>
<keyword evidence="6 10" id="KW-1133">Transmembrane helix</keyword>
<feature type="domain" description="ABC transporter" evidence="11">
    <location>
        <begin position="636"/>
        <end position="865"/>
    </location>
</feature>
<dbReference type="FunFam" id="3.40.50.300:FF:000838">
    <property type="entry name" value="ABC multidrug transporter (Eurofung)"/>
    <property type="match status" value="1"/>
</dbReference>
<dbReference type="PROSITE" id="PS00211">
    <property type="entry name" value="ABC_TRANSPORTER_1"/>
    <property type="match status" value="2"/>
</dbReference>
<evidence type="ECO:0000313" key="13">
    <source>
        <dbReference type="EMBL" id="KEQ90227.1"/>
    </source>
</evidence>
<organism evidence="13 14">
    <name type="scientific">Aureobasidium subglaciale (strain EXF-2481)</name>
    <name type="common">Aureobasidium pullulans var. subglaciale</name>
    <dbReference type="NCBI Taxonomy" id="1043005"/>
    <lineage>
        <taxon>Eukaryota</taxon>
        <taxon>Fungi</taxon>
        <taxon>Dikarya</taxon>
        <taxon>Ascomycota</taxon>
        <taxon>Pezizomycotina</taxon>
        <taxon>Dothideomycetes</taxon>
        <taxon>Dothideomycetidae</taxon>
        <taxon>Dothideales</taxon>
        <taxon>Saccotheciaceae</taxon>
        <taxon>Aureobasidium</taxon>
    </lineage>
</organism>
<dbReference type="InterPro" id="IPR027417">
    <property type="entry name" value="P-loop_NTPase"/>
</dbReference>
<evidence type="ECO:0000256" key="8">
    <source>
        <dbReference type="ARBA" id="ARBA00023180"/>
    </source>
</evidence>
<keyword evidence="14" id="KW-1185">Reference proteome</keyword>
<dbReference type="Pfam" id="PF00664">
    <property type="entry name" value="ABC_membrane"/>
    <property type="match status" value="2"/>
</dbReference>
<dbReference type="InterPro" id="IPR044726">
    <property type="entry name" value="ABCC_6TM_D2"/>
</dbReference>
<feature type="region of interest" description="Disordered" evidence="9">
    <location>
        <begin position="573"/>
        <end position="596"/>
    </location>
</feature>
<dbReference type="OMA" id="KSIKMMG"/>
<evidence type="ECO:0000256" key="9">
    <source>
        <dbReference type="SAM" id="MobiDB-lite"/>
    </source>
</evidence>
<dbReference type="RefSeq" id="XP_013338698.1">
    <property type="nucleotide sequence ID" value="XM_013483244.1"/>
</dbReference>
<dbReference type="InParanoid" id="A0A074Y7P0"/>
<dbReference type="SUPFAM" id="SSF90123">
    <property type="entry name" value="ABC transporter transmembrane region"/>
    <property type="match status" value="2"/>
</dbReference>
<dbReference type="InterPro" id="IPR050173">
    <property type="entry name" value="ABC_transporter_C-like"/>
</dbReference>
<dbReference type="InterPro" id="IPR003439">
    <property type="entry name" value="ABC_transporter-like_ATP-bd"/>
</dbReference>
<dbReference type="PANTHER" id="PTHR24223:SF399">
    <property type="entry name" value="ABC TRANSPORTER ATNG"/>
    <property type="match status" value="1"/>
</dbReference>
<proteinExistence type="predicted"/>
<feature type="transmembrane region" description="Helical" evidence="10">
    <location>
        <begin position="406"/>
        <end position="424"/>
    </location>
</feature>
<feature type="transmembrane region" description="Helical" evidence="10">
    <location>
        <begin position="488"/>
        <end position="512"/>
    </location>
</feature>
<dbReference type="Pfam" id="PF24357">
    <property type="entry name" value="TMD0_ABC"/>
    <property type="match status" value="1"/>
</dbReference>
<evidence type="ECO:0000313" key="14">
    <source>
        <dbReference type="Proteomes" id="UP000030641"/>
    </source>
</evidence>
<dbReference type="GO" id="GO:0016887">
    <property type="term" value="F:ATP hydrolysis activity"/>
    <property type="evidence" value="ECO:0007669"/>
    <property type="project" value="InterPro"/>
</dbReference>
<dbReference type="InterPro" id="IPR003593">
    <property type="entry name" value="AAA+_ATPase"/>
</dbReference>
<dbReference type="Proteomes" id="UP000030641">
    <property type="component" value="Unassembled WGS sequence"/>
</dbReference>
<dbReference type="CDD" id="cd18580">
    <property type="entry name" value="ABC_6TM_ABCC_D2"/>
    <property type="match status" value="1"/>
</dbReference>
<dbReference type="InterPro" id="IPR017871">
    <property type="entry name" value="ABC_transporter-like_CS"/>
</dbReference>
<evidence type="ECO:0000256" key="4">
    <source>
        <dbReference type="ARBA" id="ARBA00022741"/>
    </source>
</evidence>
<dbReference type="STRING" id="1043005.A0A074Y7P0"/>
<feature type="transmembrane region" description="Helical" evidence="10">
    <location>
        <begin position="270"/>
        <end position="291"/>
    </location>
</feature>
<dbReference type="EMBL" id="KL584797">
    <property type="protein sequence ID" value="KEQ90227.1"/>
    <property type="molecule type" value="Genomic_DNA"/>
</dbReference>
<dbReference type="Pfam" id="PF00005">
    <property type="entry name" value="ABC_tran"/>
    <property type="match status" value="2"/>
</dbReference>
<evidence type="ECO:0000256" key="1">
    <source>
        <dbReference type="ARBA" id="ARBA00004141"/>
    </source>
</evidence>
<evidence type="ECO:0000259" key="11">
    <source>
        <dbReference type="PROSITE" id="PS50893"/>
    </source>
</evidence>
<feature type="transmembrane region" description="Helical" evidence="10">
    <location>
        <begin position="76"/>
        <end position="93"/>
    </location>
</feature>
<feature type="transmembrane region" description="Helical" evidence="10">
    <location>
        <begin position="1033"/>
        <end position="1056"/>
    </location>
</feature>
<dbReference type="GO" id="GO:0005524">
    <property type="term" value="F:ATP binding"/>
    <property type="evidence" value="ECO:0007669"/>
    <property type="project" value="UniProtKB-KW"/>
</dbReference>
<dbReference type="CDD" id="cd03244">
    <property type="entry name" value="ABCC_MRP_domain2"/>
    <property type="match status" value="1"/>
</dbReference>
<keyword evidence="4" id="KW-0547">Nucleotide-binding</keyword>
<dbReference type="SMART" id="SM00382">
    <property type="entry name" value="AAA"/>
    <property type="match status" value="2"/>
</dbReference>
<dbReference type="InterPro" id="IPR011527">
    <property type="entry name" value="ABC1_TM_dom"/>
</dbReference>
<dbReference type="Gene3D" id="1.20.1560.10">
    <property type="entry name" value="ABC transporter type 1, transmembrane domain"/>
    <property type="match status" value="2"/>
</dbReference>
<feature type="transmembrane region" description="Helical" evidence="10">
    <location>
        <begin position="37"/>
        <end position="55"/>
    </location>
</feature>
<feature type="domain" description="ABC transmembrane type-1" evidence="12">
    <location>
        <begin position="278"/>
        <end position="551"/>
    </location>
</feature>
<evidence type="ECO:0000256" key="5">
    <source>
        <dbReference type="ARBA" id="ARBA00022840"/>
    </source>
</evidence>
<dbReference type="GO" id="GO:0016020">
    <property type="term" value="C:membrane"/>
    <property type="evidence" value="ECO:0007669"/>
    <property type="project" value="UniProtKB-SubCell"/>
</dbReference>
<dbReference type="PROSITE" id="PS50893">
    <property type="entry name" value="ABC_TRANSPORTER_2"/>
    <property type="match status" value="2"/>
</dbReference>
<protein>
    <recommendedName>
        <fullName evidence="15">ABC transporter</fullName>
    </recommendedName>
</protein>
<dbReference type="HOGENOM" id="CLU_000604_27_5_1"/>
<keyword evidence="7 10" id="KW-0472">Membrane</keyword>
<feature type="transmembrane region" description="Helical" evidence="10">
    <location>
        <begin position="311"/>
        <end position="329"/>
    </location>
</feature>
<dbReference type="InterPro" id="IPR036640">
    <property type="entry name" value="ABC1_TM_sf"/>
</dbReference>
<dbReference type="GeneID" id="25372398"/>
<feature type="transmembrane region" description="Helical" evidence="10">
    <location>
        <begin position="915"/>
        <end position="934"/>
    </location>
</feature>
<evidence type="ECO:0000256" key="10">
    <source>
        <dbReference type="SAM" id="Phobius"/>
    </source>
</evidence>
<keyword evidence="5" id="KW-0067">ATP-binding</keyword>
<evidence type="ECO:0000256" key="6">
    <source>
        <dbReference type="ARBA" id="ARBA00022989"/>
    </source>
</evidence>
<accession>A0A074Y7P0</accession>
<feature type="domain" description="ABC transporter" evidence="11">
    <location>
        <begin position="1214"/>
        <end position="1444"/>
    </location>
</feature>
<dbReference type="GO" id="GO:0140359">
    <property type="term" value="F:ABC-type transporter activity"/>
    <property type="evidence" value="ECO:0007669"/>
    <property type="project" value="InterPro"/>
</dbReference>
<evidence type="ECO:0000259" key="12">
    <source>
        <dbReference type="PROSITE" id="PS50929"/>
    </source>
</evidence>
<dbReference type="InterPro" id="IPR056227">
    <property type="entry name" value="TMD0_ABC"/>
</dbReference>
<dbReference type="PANTHER" id="PTHR24223">
    <property type="entry name" value="ATP-BINDING CASSETTE SUB-FAMILY C"/>
    <property type="match status" value="1"/>
</dbReference>
<feature type="region of interest" description="Disordered" evidence="9">
    <location>
        <begin position="872"/>
        <end position="893"/>
    </location>
</feature>
<dbReference type="PROSITE" id="PS50929">
    <property type="entry name" value="ABC_TM1F"/>
    <property type="match status" value="2"/>
</dbReference>